<protein>
    <submittedName>
        <fullName evidence="1">11593_t:CDS:1</fullName>
    </submittedName>
</protein>
<dbReference type="EMBL" id="CAJVPM010044528">
    <property type="protein sequence ID" value="CAG8714219.1"/>
    <property type="molecule type" value="Genomic_DNA"/>
</dbReference>
<dbReference type="Proteomes" id="UP000789860">
    <property type="component" value="Unassembled WGS sequence"/>
</dbReference>
<gene>
    <name evidence="1" type="ORF">SCALOS_LOCUS10990</name>
</gene>
<name>A0ACA9PPQ3_9GLOM</name>
<evidence type="ECO:0000313" key="2">
    <source>
        <dbReference type="Proteomes" id="UP000789860"/>
    </source>
</evidence>
<evidence type="ECO:0000313" key="1">
    <source>
        <dbReference type="EMBL" id="CAG8714219.1"/>
    </source>
</evidence>
<feature type="non-terminal residue" evidence="1">
    <location>
        <position position="1"/>
    </location>
</feature>
<sequence length="45" mass="5046">TRNQKLKNRTHIKEVNTGEIVLKKTVSVLINLTDCGIEDHSLANT</sequence>
<reference evidence="1" key="1">
    <citation type="submission" date="2021-06" db="EMBL/GenBank/DDBJ databases">
        <authorList>
            <person name="Kallberg Y."/>
            <person name="Tangrot J."/>
            <person name="Rosling A."/>
        </authorList>
    </citation>
    <scope>NUCLEOTIDE SEQUENCE</scope>
    <source>
        <strain evidence="1">AU212A</strain>
    </source>
</reference>
<comment type="caution">
    <text evidence="1">The sequence shown here is derived from an EMBL/GenBank/DDBJ whole genome shotgun (WGS) entry which is preliminary data.</text>
</comment>
<feature type="non-terminal residue" evidence="1">
    <location>
        <position position="45"/>
    </location>
</feature>
<accession>A0ACA9PPQ3</accession>
<proteinExistence type="predicted"/>
<organism evidence="1 2">
    <name type="scientific">Scutellospora calospora</name>
    <dbReference type="NCBI Taxonomy" id="85575"/>
    <lineage>
        <taxon>Eukaryota</taxon>
        <taxon>Fungi</taxon>
        <taxon>Fungi incertae sedis</taxon>
        <taxon>Mucoromycota</taxon>
        <taxon>Glomeromycotina</taxon>
        <taxon>Glomeromycetes</taxon>
        <taxon>Diversisporales</taxon>
        <taxon>Gigasporaceae</taxon>
        <taxon>Scutellospora</taxon>
    </lineage>
</organism>
<keyword evidence="2" id="KW-1185">Reference proteome</keyword>